<sequence length="892" mass="96127">MWFLQSFLRCARNEEDEAREPHLGVDPVSLLASQEFIEDCKGLCDVEMVEPLGATCCELHGAVAKAVPPTELTVKVPEDFVQGGAIKATGPFGEVSLRPPPGVQQGESICFRLAPPCQFRVTVPPWAKGGYQGSVSKLTLCRPKKLNSLSLPMIHDLRKIYADLPKTSSILLLDGEGRALCAGGDVAEVRQGVLDGTSYPADFFYDEYELDYNIATLFERQQVLQVSLWDGIVMGGGVGLSIHSPIRIATERTMFAMPETGIGLFPDVGATWALTRLKAGAHVGLLLGLSGERLGPADCMFSGVATHYCPSEKLPLLEEKLQSIGSMDISVENVSAFIEEVAAGAQPADEKAHLAANEAAIQHCFGGTPSAEEICGRLKGMNSGWSEKMLKALMSKSPLSVKVSLEALRRHQEVTLREAFIAEYRLSQWFMRKAPLSDFCEGIRAVLVDKDQAPKWQPSSLEEVTQEQARFHLEDGDEVSVKVPNGLQPGDSFEVLPPAMMVKLPEKCQPNDRIIFWSEAKGSRCPEGWYRFRMPQGFSPGTVVSVRIPVMPAIMQQAGYSPPPNSAESPLPRVSLNNGNNYNDPIDEDLLGADAKGGKGPVNGSKGTDAKGGKDGKDGKGGYNGKGYDSYKGYGKGGHDGYKGHDSYKGHDGYKGSYDGYKQGHDGYKGGHDGYKGGYDGYKGGDGYKGADSRPKGEKGEAKGYGWHEKGKDGKGKEKGGKDAPKGKGEKGKDGKDGKGKGKDWKDGKEGRDPKGLAKGKGEGKGKAEKGKGKDEGKGREKGGKGKDGKGKKGDKGKGRRRGNGIVGELVPQENAETKGQFAEDFDFESSAQKFDKVRVADDLKPLEGYDKGKSFFDSISCEATERSGEAGRRAQDREKARDADLATFGKR</sequence>
<dbReference type="InterPro" id="IPR025761">
    <property type="entry name" value="FFD_box"/>
</dbReference>
<comment type="caution">
    <text evidence="8">The sequence shown here is derived from an EMBL/GenBank/DDBJ whole genome shotgun (WGS) entry which is preliminary data.</text>
</comment>
<feature type="domain" description="DFDF" evidence="6">
    <location>
        <begin position="814"/>
        <end position="850"/>
    </location>
</feature>
<dbReference type="EMBL" id="CAMXCT030006670">
    <property type="protein sequence ID" value="CAL4805333.1"/>
    <property type="molecule type" value="Genomic_DNA"/>
</dbReference>
<dbReference type="Pfam" id="PF16113">
    <property type="entry name" value="ECH_2"/>
    <property type="match status" value="1"/>
</dbReference>
<reference evidence="9 10" key="2">
    <citation type="submission" date="2024-05" db="EMBL/GenBank/DDBJ databases">
        <authorList>
            <person name="Chen Y."/>
            <person name="Shah S."/>
            <person name="Dougan E. K."/>
            <person name="Thang M."/>
            <person name="Chan C."/>
        </authorList>
    </citation>
    <scope>NUCLEOTIDE SEQUENCE [LARGE SCALE GENOMIC DNA]</scope>
</reference>
<dbReference type="PROSITE" id="PS51513">
    <property type="entry name" value="FFD"/>
    <property type="match status" value="1"/>
</dbReference>
<feature type="region of interest" description="Disordered" evidence="5">
    <location>
        <begin position="863"/>
        <end position="892"/>
    </location>
</feature>
<evidence type="ECO:0000313" key="9">
    <source>
        <dbReference type="EMBL" id="CAL4805333.1"/>
    </source>
</evidence>
<evidence type="ECO:0000256" key="1">
    <source>
        <dbReference type="ARBA" id="ARBA00001709"/>
    </source>
</evidence>
<dbReference type="InterPro" id="IPR032259">
    <property type="entry name" value="HIBYL-CoA-H"/>
</dbReference>
<organism evidence="8">
    <name type="scientific">Cladocopium goreaui</name>
    <dbReference type="NCBI Taxonomy" id="2562237"/>
    <lineage>
        <taxon>Eukaryota</taxon>
        <taxon>Sar</taxon>
        <taxon>Alveolata</taxon>
        <taxon>Dinophyceae</taxon>
        <taxon>Suessiales</taxon>
        <taxon>Symbiodiniaceae</taxon>
        <taxon>Cladocopium</taxon>
    </lineage>
</organism>
<dbReference type="GO" id="GO:0003860">
    <property type="term" value="F:3-hydroxyisobutyryl-CoA hydrolase activity"/>
    <property type="evidence" value="ECO:0007669"/>
    <property type="project" value="UniProtKB-EC"/>
</dbReference>
<protein>
    <recommendedName>
        <fullName evidence="2">3-hydroxyisobutyryl-CoA hydrolase</fullName>
        <ecNumber evidence="2">3.1.2.4</ecNumber>
    </recommendedName>
</protein>
<dbReference type="InterPro" id="IPR025762">
    <property type="entry name" value="DFDF"/>
</dbReference>
<feature type="region of interest" description="Disordered" evidence="5">
    <location>
        <begin position="559"/>
        <end position="626"/>
    </location>
</feature>
<dbReference type="SUPFAM" id="SSF52096">
    <property type="entry name" value="ClpP/crotonase"/>
    <property type="match status" value="1"/>
</dbReference>
<dbReference type="GO" id="GO:0006574">
    <property type="term" value="P:L-valine catabolic process"/>
    <property type="evidence" value="ECO:0007669"/>
    <property type="project" value="TreeGrafter"/>
</dbReference>
<name>A0A9P1M029_9DINO</name>
<dbReference type="Proteomes" id="UP001152797">
    <property type="component" value="Unassembled WGS sequence"/>
</dbReference>
<feature type="region of interest" description="Disordered" evidence="5">
    <location>
        <begin position="688"/>
        <end position="822"/>
    </location>
</feature>
<keyword evidence="3 9" id="KW-0378">Hydrolase</keyword>
<dbReference type="AlphaFoldDB" id="A0A9P1M029"/>
<proteinExistence type="predicted"/>
<dbReference type="NCBIfam" id="NF004127">
    <property type="entry name" value="PRK05617.1"/>
    <property type="match status" value="1"/>
</dbReference>
<feature type="short sequence motif" description="FFD box" evidence="4">
    <location>
        <begin position="848"/>
        <end position="864"/>
    </location>
</feature>
<reference evidence="8" key="1">
    <citation type="submission" date="2022-10" db="EMBL/GenBank/DDBJ databases">
        <authorList>
            <person name="Chen Y."/>
            <person name="Dougan E. K."/>
            <person name="Chan C."/>
            <person name="Rhodes N."/>
            <person name="Thang M."/>
        </authorList>
    </citation>
    <scope>NUCLEOTIDE SEQUENCE</scope>
</reference>
<dbReference type="OrthoDB" id="1737613at2759"/>
<evidence type="ECO:0000313" key="8">
    <source>
        <dbReference type="EMBL" id="CAI4018021.1"/>
    </source>
</evidence>
<evidence type="ECO:0000256" key="5">
    <source>
        <dbReference type="SAM" id="MobiDB-lite"/>
    </source>
</evidence>
<evidence type="ECO:0000256" key="4">
    <source>
        <dbReference type="PROSITE-ProRule" id="PRU00846"/>
    </source>
</evidence>
<dbReference type="PANTHER" id="PTHR43176:SF3">
    <property type="entry name" value="3-HYDROXYISOBUTYRYL-COA HYDROLASE, MITOCHONDRIAL"/>
    <property type="match status" value="1"/>
</dbReference>
<dbReference type="EC" id="3.1.2.4" evidence="2"/>
<evidence type="ECO:0000256" key="3">
    <source>
        <dbReference type="ARBA" id="ARBA00022801"/>
    </source>
</evidence>
<evidence type="ECO:0000259" key="6">
    <source>
        <dbReference type="PROSITE" id="PS51512"/>
    </source>
</evidence>
<dbReference type="InterPro" id="IPR045004">
    <property type="entry name" value="ECH_dom"/>
</dbReference>
<evidence type="ECO:0000259" key="7">
    <source>
        <dbReference type="PROSITE" id="PS51513"/>
    </source>
</evidence>
<keyword evidence="10" id="KW-1185">Reference proteome</keyword>
<dbReference type="InterPro" id="IPR029045">
    <property type="entry name" value="ClpP/crotonase-like_dom_sf"/>
</dbReference>
<dbReference type="EMBL" id="CAMXCT010006670">
    <property type="protein sequence ID" value="CAI4018021.1"/>
    <property type="molecule type" value="Genomic_DNA"/>
</dbReference>
<dbReference type="Gene3D" id="3.90.226.10">
    <property type="entry name" value="2-enoyl-CoA Hydratase, Chain A, domain 1"/>
    <property type="match status" value="1"/>
</dbReference>
<feature type="compositionally biased region" description="Basic and acidic residues" evidence="5">
    <location>
        <begin position="689"/>
        <end position="797"/>
    </location>
</feature>
<dbReference type="PANTHER" id="PTHR43176">
    <property type="entry name" value="3-HYDROXYISOBUTYRYL-COA HYDROLASE-RELATED"/>
    <property type="match status" value="1"/>
</dbReference>
<feature type="domain" description="FFD box profile" evidence="7">
    <location>
        <begin position="848"/>
        <end position="864"/>
    </location>
</feature>
<gene>
    <name evidence="8" type="ORF">C1SCF055_LOCUS42623</name>
</gene>
<dbReference type="PROSITE" id="PS51512">
    <property type="entry name" value="DFDF"/>
    <property type="match status" value="1"/>
</dbReference>
<evidence type="ECO:0000313" key="10">
    <source>
        <dbReference type="Proteomes" id="UP001152797"/>
    </source>
</evidence>
<dbReference type="InterPro" id="IPR019050">
    <property type="entry name" value="FDF_dom"/>
</dbReference>
<dbReference type="CDD" id="cd06558">
    <property type="entry name" value="crotonase-like"/>
    <property type="match status" value="1"/>
</dbReference>
<dbReference type="SMART" id="SM01199">
    <property type="entry name" value="FDF"/>
    <property type="match status" value="1"/>
</dbReference>
<feature type="compositionally biased region" description="Basic and acidic residues" evidence="5">
    <location>
        <begin position="608"/>
        <end position="620"/>
    </location>
</feature>
<comment type="catalytic activity">
    <reaction evidence="1">
        <text>3-hydroxy-2-methylpropanoyl-CoA + H2O = 3-hydroxy-2-methylpropanoate + CoA + H(+)</text>
        <dbReference type="Rhea" id="RHEA:20888"/>
        <dbReference type="ChEBI" id="CHEBI:11805"/>
        <dbReference type="ChEBI" id="CHEBI:15377"/>
        <dbReference type="ChEBI" id="CHEBI:15378"/>
        <dbReference type="ChEBI" id="CHEBI:57287"/>
        <dbReference type="ChEBI" id="CHEBI:57340"/>
        <dbReference type="EC" id="3.1.2.4"/>
    </reaction>
</comment>
<evidence type="ECO:0000256" key="2">
    <source>
        <dbReference type="ARBA" id="ARBA00011915"/>
    </source>
</evidence>
<feature type="compositionally biased region" description="Basic and acidic residues" evidence="5">
    <location>
        <begin position="864"/>
        <end position="885"/>
    </location>
</feature>
<dbReference type="EMBL" id="CAMXCT020006670">
    <property type="protein sequence ID" value="CAL1171396.1"/>
    <property type="molecule type" value="Genomic_DNA"/>
</dbReference>
<accession>A0A9P1M029</accession>